<dbReference type="SUPFAM" id="SSF53098">
    <property type="entry name" value="Ribonuclease H-like"/>
    <property type="match status" value="1"/>
</dbReference>
<accession>A0AAD8NKU1</accession>
<evidence type="ECO:0008006" key="6">
    <source>
        <dbReference type="Google" id="ProtNLM"/>
    </source>
</evidence>
<organism evidence="4 5">
    <name type="scientific">Tagetes erecta</name>
    <name type="common">African marigold</name>
    <dbReference type="NCBI Taxonomy" id="13708"/>
    <lineage>
        <taxon>Eukaryota</taxon>
        <taxon>Viridiplantae</taxon>
        <taxon>Streptophyta</taxon>
        <taxon>Embryophyta</taxon>
        <taxon>Tracheophyta</taxon>
        <taxon>Spermatophyta</taxon>
        <taxon>Magnoliopsida</taxon>
        <taxon>eudicotyledons</taxon>
        <taxon>Gunneridae</taxon>
        <taxon>Pentapetalae</taxon>
        <taxon>asterids</taxon>
        <taxon>campanulids</taxon>
        <taxon>Asterales</taxon>
        <taxon>Asteraceae</taxon>
        <taxon>Asteroideae</taxon>
        <taxon>Heliantheae alliance</taxon>
        <taxon>Tageteae</taxon>
        <taxon>Tagetes</taxon>
    </lineage>
</organism>
<comment type="caution">
    <text evidence="4">The sequence shown here is derived from an EMBL/GenBank/DDBJ whole genome shotgun (WGS) entry which is preliminary data.</text>
</comment>
<evidence type="ECO:0000259" key="3">
    <source>
        <dbReference type="Pfam" id="PF05699"/>
    </source>
</evidence>
<evidence type="ECO:0000259" key="2">
    <source>
        <dbReference type="Pfam" id="PF04937"/>
    </source>
</evidence>
<feature type="region of interest" description="Disordered" evidence="1">
    <location>
        <begin position="137"/>
        <end position="158"/>
    </location>
</feature>
<dbReference type="Pfam" id="PF05699">
    <property type="entry name" value="Dimer_Tnp_hAT"/>
    <property type="match status" value="1"/>
</dbReference>
<dbReference type="InterPro" id="IPR007021">
    <property type="entry name" value="DUF659"/>
</dbReference>
<reference evidence="4" key="1">
    <citation type="journal article" date="2023" name="bioRxiv">
        <title>Improved chromosome-level genome assembly for marigold (Tagetes erecta).</title>
        <authorList>
            <person name="Jiang F."/>
            <person name="Yuan L."/>
            <person name="Wang S."/>
            <person name="Wang H."/>
            <person name="Xu D."/>
            <person name="Wang A."/>
            <person name="Fan W."/>
        </authorList>
    </citation>
    <scope>NUCLEOTIDE SEQUENCE</scope>
    <source>
        <strain evidence="4">WSJ</strain>
        <tissue evidence="4">Leaf</tissue>
    </source>
</reference>
<evidence type="ECO:0000313" key="5">
    <source>
        <dbReference type="Proteomes" id="UP001229421"/>
    </source>
</evidence>
<dbReference type="AlphaFoldDB" id="A0AAD8NKU1"/>
<feature type="region of interest" description="Disordered" evidence="1">
    <location>
        <begin position="844"/>
        <end position="894"/>
    </location>
</feature>
<protein>
    <recommendedName>
        <fullName evidence="6">HAT C-terminal dimerisation domain-containing protein</fullName>
    </recommendedName>
</protein>
<dbReference type="InterPro" id="IPR008906">
    <property type="entry name" value="HATC_C_dom"/>
</dbReference>
<proteinExistence type="predicted"/>
<dbReference type="EMBL" id="JAUHHV010000007">
    <property type="protein sequence ID" value="KAK1419670.1"/>
    <property type="molecule type" value="Genomic_DNA"/>
</dbReference>
<name>A0AAD8NKU1_TARER</name>
<evidence type="ECO:0000256" key="1">
    <source>
        <dbReference type="SAM" id="MobiDB-lite"/>
    </source>
</evidence>
<dbReference type="InterPro" id="IPR012337">
    <property type="entry name" value="RNaseH-like_sf"/>
</dbReference>
<feature type="domain" description="DUF659" evidence="2">
    <location>
        <begin position="352"/>
        <end position="497"/>
    </location>
</feature>
<dbReference type="PANTHER" id="PTHR32166">
    <property type="entry name" value="OSJNBA0013A04.12 PROTEIN"/>
    <property type="match status" value="1"/>
</dbReference>
<dbReference type="PANTHER" id="PTHR32166:SF74">
    <property type="entry name" value="OS05G0256350 PROTEIN"/>
    <property type="match status" value="1"/>
</dbReference>
<feature type="domain" description="HAT C-terminal dimerisation" evidence="3">
    <location>
        <begin position="723"/>
        <end position="791"/>
    </location>
</feature>
<feature type="compositionally biased region" description="Acidic residues" evidence="1">
    <location>
        <begin position="844"/>
        <end position="866"/>
    </location>
</feature>
<dbReference type="GO" id="GO:0046983">
    <property type="term" value="F:protein dimerization activity"/>
    <property type="evidence" value="ECO:0007669"/>
    <property type="project" value="InterPro"/>
</dbReference>
<gene>
    <name evidence="4" type="ORF">QVD17_28923</name>
</gene>
<keyword evidence="5" id="KW-1185">Reference proteome</keyword>
<sequence>MLYTAPNHPLLNLLYSSIVISSPKHITEMTSEGDSASIHTMESDPAWEYNNLEEDDSVTCLFCNKVSKGGIKEGKKHQIGGFRNVTACSLCPQDVKDKLKAFIIKQKSKKSVAVDLDFKQDGLGEDEDDKLEILGKKRNGVGSSGQEKRMTSKVDSSSIQSTESDPIWEYAFWEEDDRFTCLFCDKLFKGEIMEAKQHQLGGFRNVKACSLCPQEHKDKIKAFMVKQKSKKGVVDGFHDLDFDQAILGEDEEGDDDVVKMPILGKKRNGADIGGQEKRLKSNVKGPLDLFVTRSNGKSTRQSKNEEELRARAVRAIASFLYEAGISLNAVRLDSFKEMIEAIGKYGPNLKPPSYHELGGTCLKKEVANIKKWIEGHKKEWSRHGCSIMADGSDREQRTSINFLVNSSKGTVFMESVDSLSYTKSALKMLASLTSFVDRIGEANVVQVITDNGSKSVLAGKYVMATWPNLFWTPCAAQCIDLMLEDIGNIAKVKATIKRGIFLVGYIYNDWDVLNMMREFTNNKELTRTGITRFTTTYLTLKRLHNQKASLSNMFTSEKWTESVWAKETKGKRASEVVSTPSFWNNVLWILKVMGPLVRVLRLVKNEKKPAMGYIYKAMDKAKETIRSAFDKDDDCKVVYDIIDKRWECQLHHPLHAAGYYFNPELYCTNPEIEKDSEVMKGLIACITKLVRSLETQDLIMAELLTWVNQTGVFSDDLAVRARGKIAPADWWKLYGKEIPNVQALAVKVLSLGCSLSCCERNWSSSENITFIKKSRLDHKKARDLAFVKNNLTLKRRHNKDVYDPIFMEDIDYSNEWLIGKMEEKQVLENENSTKVIVANGIGAGDDEDCEVEEDFDSDGEDMEDDFEVPRANELENESFDGIKDDDVDDEGYYF</sequence>
<dbReference type="Proteomes" id="UP001229421">
    <property type="component" value="Unassembled WGS sequence"/>
</dbReference>
<evidence type="ECO:0000313" key="4">
    <source>
        <dbReference type="EMBL" id="KAK1419670.1"/>
    </source>
</evidence>
<feature type="compositionally biased region" description="Acidic residues" evidence="1">
    <location>
        <begin position="874"/>
        <end position="894"/>
    </location>
</feature>
<dbReference type="Pfam" id="PF04937">
    <property type="entry name" value="DUF659"/>
    <property type="match status" value="1"/>
</dbReference>